<accession>E0QR96</accession>
<reference evidence="1" key="1">
    <citation type="submission" date="2010-08" db="EMBL/GenBank/DDBJ databases">
        <authorList>
            <person name="Muzny D."/>
            <person name="Qin X."/>
            <person name="Deng J."/>
            <person name="Jiang H."/>
            <person name="Liu Y."/>
            <person name="Qu J."/>
            <person name="Song X.-Z."/>
            <person name="Zhang L."/>
            <person name="Thornton R."/>
            <person name="Coyle M."/>
            <person name="Francisco L."/>
            <person name="Jackson L."/>
            <person name="Javaid M."/>
            <person name="Korchina V."/>
            <person name="Kovar C."/>
            <person name="Mata R."/>
            <person name="Mathew T."/>
            <person name="Ngo R."/>
            <person name="Nguyen L."/>
            <person name="Nguyen N."/>
            <person name="Okwuonu G."/>
            <person name="Ongeri F."/>
            <person name="Pham C."/>
            <person name="Simmons D."/>
            <person name="Wilczek-Boney K."/>
            <person name="Hale W."/>
            <person name="Jakkamsetti A."/>
            <person name="Pham P."/>
            <person name="Ruth R."/>
            <person name="San Lucas F."/>
            <person name="Warren J."/>
            <person name="Zhang J."/>
            <person name="Zhao Z."/>
            <person name="Zhou C."/>
            <person name="Zhu D."/>
            <person name="Lee S."/>
            <person name="Bess C."/>
            <person name="Blankenburg K."/>
            <person name="Forbes L."/>
            <person name="Fu Q."/>
            <person name="Gubbala S."/>
            <person name="Hirani K."/>
            <person name="Jayaseelan J.C."/>
            <person name="Lara F."/>
            <person name="Munidasa M."/>
            <person name="Palculict T."/>
            <person name="Patil S."/>
            <person name="Pu L.-L."/>
            <person name="Saada N."/>
            <person name="Tang L."/>
            <person name="Weissenberger G."/>
            <person name="Zhu Y."/>
            <person name="Hemphill L."/>
            <person name="Shang Y."/>
            <person name="Youmans B."/>
            <person name="Ayvaz T."/>
            <person name="Ross M."/>
            <person name="Santibanez J."/>
            <person name="Aqrawi P."/>
            <person name="Gross S."/>
            <person name="Joshi V."/>
            <person name="Fowler G."/>
            <person name="Nazareth L."/>
            <person name="Reid J."/>
            <person name="Worley K."/>
            <person name="Petrosino J."/>
            <person name="Highlander S."/>
            <person name="Gibbs R."/>
        </authorList>
    </citation>
    <scope>NUCLEOTIDE SEQUENCE [LARGE SCALE GENOMIC DNA]</scope>
    <source>
        <strain evidence="1">ATCC 35239</strain>
    </source>
</reference>
<dbReference type="Proteomes" id="UP000003045">
    <property type="component" value="Unassembled WGS sequence"/>
</dbReference>
<name>E0QR96_9ACTO</name>
<dbReference type="HOGENOM" id="CLU_3100987_0_0_11"/>
<proteinExistence type="predicted"/>
<evidence type="ECO:0000313" key="1">
    <source>
        <dbReference type="EMBL" id="EFM46089.1"/>
    </source>
</evidence>
<sequence length="51" mass="5386">MGWGSRGTAGVSAADNAASAFYDTLYVVVIFVPDPYILCLSNVCSAWLITV</sequence>
<dbReference type="EMBL" id="AEET01000032">
    <property type="protein sequence ID" value="EFM46089.1"/>
    <property type="molecule type" value="Genomic_DNA"/>
</dbReference>
<organism evidence="1 2">
    <name type="scientific">Mobiluncus mulieris ATCC 35239</name>
    <dbReference type="NCBI Taxonomy" id="871571"/>
    <lineage>
        <taxon>Bacteria</taxon>
        <taxon>Bacillati</taxon>
        <taxon>Actinomycetota</taxon>
        <taxon>Actinomycetes</taxon>
        <taxon>Actinomycetales</taxon>
        <taxon>Actinomycetaceae</taxon>
        <taxon>Mobiluncus</taxon>
    </lineage>
</organism>
<keyword evidence="2" id="KW-1185">Reference proteome</keyword>
<evidence type="ECO:0000313" key="2">
    <source>
        <dbReference type="Proteomes" id="UP000003045"/>
    </source>
</evidence>
<gene>
    <name evidence="1" type="ORF">HMPREF0580_1411</name>
</gene>
<comment type="caution">
    <text evidence="1">The sequence shown here is derived from an EMBL/GenBank/DDBJ whole genome shotgun (WGS) entry which is preliminary data.</text>
</comment>
<protein>
    <submittedName>
        <fullName evidence="1">Uncharacterized protein</fullName>
    </submittedName>
</protein>
<dbReference type="AlphaFoldDB" id="E0QR96"/>